<protein>
    <submittedName>
        <fullName evidence="1">Uncharacterized protein</fullName>
    </submittedName>
</protein>
<reference evidence="1" key="1">
    <citation type="submission" date="2023-10" db="EMBL/GenBank/DDBJ databases">
        <authorList>
            <person name="Rodriguez Cubillos JULIANA M."/>
            <person name="De Vega J."/>
        </authorList>
    </citation>
    <scope>NUCLEOTIDE SEQUENCE</scope>
</reference>
<gene>
    <name evidence="1" type="ORF">MILVUS5_LOCUS33417</name>
</gene>
<comment type="caution">
    <text evidence="1">The sequence shown here is derived from an EMBL/GenBank/DDBJ whole genome shotgun (WGS) entry which is preliminary data.</text>
</comment>
<keyword evidence="2" id="KW-1185">Reference proteome</keyword>
<organism evidence="1 2">
    <name type="scientific">Trifolium pratense</name>
    <name type="common">Red clover</name>
    <dbReference type="NCBI Taxonomy" id="57577"/>
    <lineage>
        <taxon>Eukaryota</taxon>
        <taxon>Viridiplantae</taxon>
        <taxon>Streptophyta</taxon>
        <taxon>Embryophyta</taxon>
        <taxon>Tracheophyta</taxon>
        <taxon>Spermatophyta</taxon>
        <taxon>Magnoliopsida</taxon>
        <taxon>eudicotyledons</taxon>
        <taxon>Gunneridae</taxon>
        <taxon>Pentapetalae</taxon>
        <taxon>rosids</taxon>
        <taxon>fabids</taxon>
        <taxon>Fabales</taxon>
        <taxon>Fabaceae</taxon>
        <taxon>Papilionoideae</taxon>
        <taxon>50 kb inversion clade</taxon>
        <taxon>NPAAA clade</taxon>
        <taxon>Hologalegina</taxon>
        <taxon>IRL clade</taxon>
        <taxon>Trifolieae</taxon>
        <taxon>Trifolium</taxon>
    </lineage>
</organism>
<name>A0ACB0LID8_TRIPR</name>
<sequence>MEMKNQLHYLPDELIIQILLRLPVKSLVHFKCVCKSWFSIISDTYFTNSHFQLTAATHTHRALLISTVKPHVTRSIDLEASLDDDSAASVSLKPPYYSLPCNAIKGSCRGFILFLHGYRSFFLWNPSTGLHKKIPLSPYNLDHMYPNYYGFGYDQSTDDYLIVSMSSNLSSSYYEFFSLRANIWKQIDEGTHIHYSTCNMKGDYRTQGSLFNGAIHWFAHRLDLEKNVIFAFDLTERKLLDMNLPDEFGAKLHYGGLWVFQEFLSLSGGNYYNGTVEIWVMKEYKQHSSWTKTHVLPTDAIPYRYFCPLTSTKSGDIVGTDLLPGFVKYNDEGQLVWHHSYSILRDEYLVTMYIESLLSLPGDNVQA</sequence>
<dbReference type="EMBL" id="CASHSV030000615">
    <property type="protein sequence ID" value="CAJ2669156.1"/>
    <property type="molecule type" value="Genomic_DNA"/>
</dbReference>
<dbReference type="Proteomes" id="UP001177021">
    <property type="component" value="Unassembled WGS sequence"/>
</dbReference>
<evidence type="ECO:0000313" key="2">
    <source>
        <dbReference type="Proteomes" id="UP001177021"/>
    </source>
</evidence>
<evidence type="ECO:0000313" key="1">
    <source>
        <dbReference type="EMBL" id="CAJ2669156.1"/>
    </source>
</evidence>
<accession>A0ACB0LID8</accession>
<proteinExistence type="predicted"/>